<keyword evidence="11" id="KW-1185">Reference proteome</keyword>
<keyword evidence="4" id="KW-0679">Respiratory chain</keyword>
<evidence type="ECO:0000256" key="8">
    <source>
        <dbReference type="ARBA" id="ARBA00023136"/>
    </source>
</evidence>
<keyword evidence="7" id="KW-0496">Mitochondrion</keyword>
<accession>A0AAD7HVK5</accession>
<evidence type="ECO:0000259" key="9">
    <source>
        <dbReference type="Pfam" id="PF02320"/>
    </source>
</evidence>
<keyword evidence="6" id="KW-0249">Electron transport</keyword>
<evidence type="ECO:0000256" key="3">
    <source>
        <dbReference type="ARBA" id="ARBA00022448"/>
    </source>
</evidence>
<evidence type="ECO:0000256" key="5">
    <source>
        <dbReference type="ARBA" id="ARBA00022792"/>
    </source>
</evidence>
<protein>
    <recommendedName>
        <fullName evidence="9">Ubiquinol-cytochrome C reductase hinge domain-containing protein</fullName>
    </recommendedName>
</protein>
<proteinExistence type="inferred from homology"/>
<keyword evidence="3" id="KW-0813">Transport</keyword>
<keyword evidence="8" id="KW-0472">Membrane</keyword>
<evidence type="ECO:0000256" key="7">
    <source>
        <dbReference type="ARBA" id="ARBA00023128"/>
    </source>
</evidence>
<dbReference type="EMBL" id="JARKIB010000167">
    <property type="protein sequence ID" value="KAJ7729176.1"/>
    <property type="molecule type" value="Genomic_DNA"/>
</dbReference>
<dbReference type="InterPro" id="IPR023184">
    <property type="entry name" value="Ubol_cytC_Rdtase_hinge_dom"/>
</dbReference>
<dbReference type="Pfam" id="PF02320">
    <property type="entry name" value="UCR_hinge"/>
    <property type="match status" value="1"/>
</dbReference>
<dbReference type="Gene3D" id="1.10.287.20">
    <property type="entry name" value="Ubiquinol-cytochrome C reductase hinge domain"/>
    <property type="match status" value="1"/>
</dbReference>
<reference evidence="10" key="1">
    <citation type="submission" date="2023-03" db="EMBL/GenBank/DDBJ databases">
        <title>Massive genome expansion in bonnet fungi (Mycena s.s.) driven by repeated elements and novel gene families across ecological guilds.</title>
        <authorList>
            <consortium name="Lawrence Berkeley National Laboratory"/>
            <person name="Harder C.B."/>
            <person name="Miyauchi S."/>
            <person name="Viragh M."/>
            <person name="Kuo A."/>
            <person name="Thoen E."/>
            <person name="Andreopoulos B."/>
            <person name="Lu D."/>
            <person name="Skrede I."/>
            <person name="Drula E."/>
            <person name="Henrissat B."/>
            <person name="Morin E."/>
            <person name="Kohler A."/>
            <person name="Barry K."/>
            <person name="LaButti K."/>
            <person name="Morin E."/>
            <person name="Salamov A."/>
            <person name="Lipzen A."/>
            <person name="Mereny Z."/>
            <person name="Hegedus B."/>
            <person name="Baldrian P."/>
            <person name="Stursova M."/>
            <person name="Weitz H."/>
            <person name="Taylor A."/>
            <person name="Grigoriev I.V."/>
            <person name="Nagy L.G."/>
            <person name="Martin F."/>
            <person name="Kauserud H."/>
        </authorList>
    </citation>
    <scope>NUCLEOTIDE SEQUENCE</scope>
    <source>
        <strain evidence="10">CBHHK182m</strain>
    </source>
</reference>
<evidence type="ECO:0000256" key="4">
    <source>
        <dbReference type="ARBA" id="ARBA00022660"/>
    </source>
</evidence>
<comment type="caution">
    <text evidence="10">The sequence shown here is derived from an EMBL/GenBank/DDBJ whole genome shotgun (WGS) entry which is preliminary data.</text>
</comment>
<evidence type="ECO:0000256" key="1">
    <source>
        <dbReference type="ARBA" id="ARBA00004273"/>
    </source>
</evidence>
<gene>
    <name evidence="10" type="ORF">B0H16DRAFT_230691</name>
</gene>
<dbReference type="GO" id="GO:0005743">
    <property type="term" value="C:mitochondrial inner membrane"/>
    <property type="evidence" value="ECO:0007669"/>
    <property type="project" value="UniProtKB-SubCell"/>
</dbReference>
<dbReference type="InterPro" id="IPR036811">
    <property type="entry name" value="Ubol_cytC_Rdtase_hinge_dom_sf"/>
</dbReference>
<dbReference type="Proteomes" id="UP001215598">
    <property type="component" value="Unassembled WGS sequence"/>
</dbReference>
<evidence type="ECO:0000313" key="11">
    <source>
        <dbReference type="Proteomes" id="UP001215598"/>
    </source>
</evidence>
<dbReference type="SUPFAM" id="SSF81531">
    <property type="entry name" value="Non-heme 11 kDa protein of cytochrome bc1 complex (Ubiquinol-cytochrome c reductase)"/>
    <property type="match status" value="1"/>
</dbReference>
<comment type="subcellular location">
    <subcellularLocation>
        <location evidence="1">Mitochondrion inner membrane</location>
    </subcellularLocation>
</comment>
<comment type="similarity">
    <text evidence="2">Belongs to the UQCRH/QCR6 family.</text>
</comment>
<evidence type="ECO:0000256" key="6">
    <source>
        <dbReference type="ARBA" id="ARBA00022982"/>
    </source>
</evidence>
<evidence type="ECO:0000256" key="2">
    <source>
        <dbReference type="ARBA" id="ARBA00006498"/>
    </source>
</evidence>
<name>A0AAD7HVK5_9AGAR</name>
<sequence length="83" mass="9262">MKHHFEKCQEKVEAGKGFKGEECVEELYPDALLRSLRRAPDVRQTALTSLPPSQISWSLTRRLASGWGGFESEEVWGGLISGS</sequence>
<dbReference type="AlphaFoldDB" id="A0AAD7HVK5"/>
<keyword evidence="5" id="KW-0999">Mitochondrion inner membrane</keyword>
<organism evidence="10 11">
    <name type="scientific">Mycena metata</name>
    <dbReference type="NCBI Taxonomy" id="1033252"/>
    <lineage>
        <taxon>Eukaryota</taxon>
        <taxon>Fungi</taxon>
        <taxon>Dikarya</taxon>
        <taxon>Basidiomycota</taxon>
        <taxon>Agaricomycotina</taxon>
        <taxon>Agaricomycetes</taxon>
        <taxon>Agaricomycetidae</taxon>
        <taxon>Agaricales</taxon>
        <taxon>Marasmiineae</taxon>
        <taxon>Mycenaceae</taxon>
        <taxon>Mycena</taxon>
    </lineage>
</organism>
<evidence type="ECO:0000313" key="10">
    <source>
        <dbReference type="EMBL" id="KAJ7729176.1"/>
    </source>
</evidence>
<feature type="domain" description="Ubiquinol-cytochrome C reductase hinge" evidence="9">
    <location>
        <begin position="1"/>
        <end position="27"/>
    </location>
</feature>